<evidence type="ECO:0000256" key="1">
    <source>
        <dbReference type="SAM" id="MobiDB-lite"/>
    </source>
</evidence>
<evidence type="ECO:0000313" key="2">
    <source>
        <dbReference type="Proteomes" id="UP000046395"/>
    </source>
</evidence>
<name>A0A5S6QSA0_TRIMR</name>
<reference evidence="3" key="1">
    <citation type="submission" date="2019-12" db="UniProtKB">
        <authorList>
            <consortium name="WormBaseParasite"/>
        </authorList>
    </citation>
    <scope>IDENTIFICATION</scope>
</reference>
<dbReference type="AlphaFoldDB" id="A0A5S6QSA0"/>
<evidence type="ECO:0000313" key="3">
    <source>
        <dbReference type="WBParaSite" id="TMUE_2000010024.1"/>
    </source>
</evidence>
<keyword evidence="2" id="KW-1185">Reference proteome</keyword>
<feature type="region of interest" description="Disordered" evidence="1">
    <location>
        <begin position="36"/>
        <end position="55"/>
    </location>
</feature>
<proteinExistence type="predicted"/>
<sequence length="229" mass="24716">MRKPNEDGGGGQFSITRLDQVVGWPIQLGIRTAVQPSPGTQAQAGQRASKWSSAGPSIARAGNNIPIKAFRLQICAERKQASAKWALRLLSLFVSLLRVGGRSEVIAEAVARTFKYSNQHLKKIRRHQRSVCLMLADSGASWPDGLPSFSTTSARLGAAPLPVGGIFARDYYLRQSVTPACREAQVNEADLLPSFDSAFLSSDRLLPLRALASTTTMAMATRPAELLLA</sequence>
<dbReference type="WBParaSite" id="TMUE_2000010024.1">
    <property type="protein sequence ID" value="TMUE_2000010024.1"/>
    <property type="gene ID" value="WBGene00300809"/>
</dbReference>
<accession>A0A5S6QSA0</accession>
<protein>
    <submittedName>
        <fullName evidence="3">Uncharacterized protein</fullName>
    </submittedName>
</protein>
<dbReference type="Proteomes" id="UP000046395">
    <property type="component" value="Unassembled WGS sequence"/>
</dbReference>
<organism evidence="2 3">
    <name type="scientific">Trichuris muris</name>
    <name type="common">Mouse whipworm</name>
    <dbReference type="NCBI Taxonomy" id="70415"/>
    <lineage>
        <taxon>Eukaryota</taxon>
        <taxon>Metazoa</taxon>
        <taxon>Ecdysozoa</taxon>
        <taxon>Nematoda</taxon>
        <taxon>Enoplea</taxon>
        <taxon>Dorylaimia</taxon>
        <taxon>Trichinellida</taxon>
        <taxon>Trichuridae</taxon>
        <taxon>Trichuris</taxon>
    </lineage>
</organism>